<feature type="domain" description="Anoctamin transmembrane" evidence="10">
    <location>
        <begin position="302"/>
        <end position="893"/>
    </location>
</feature>
<dbReference type="InterPro" id="IPR049452">
    <property type="entry name" value="Anoctamin_TM"/>
</dbReference>
<dbReference type="Proteomes" id="UP000694388">
    <property type="component" value="Unplaced"/>
</dbReference>
<keyword evidence="7" id="KW-0325">Glycoprotein</keyword>
<dbReference type="InterPro" id="IPR007632">
    <property type="entry name" value="Anoctamin"/>
</dbReference>
<keyword evidence="5 8" id="KW-1133">Transmembrane helix</keyword>
<dbReference type="GO" id="GO:0005886">
    <property type="term" value="C:plasma membrane"/>
    <property type="evidence" value="ECO:0007669"/>
    <property type="project" value="UniProtKB-SubCell"/>
</dbReference>
<keyword evidence="4 8" id="KW-0812">Transmembrane</keyword>
<evidence type="ECO:0000259" key="10">
    <source>
        <dbReference type="Pfam" id="PF04547"/>
    </source>
</evidence>
<feature type="region of interest" description="Disordered" evidence="9">
    <location>
        <begin position="1"/>
        <end position="46"/>
    </location>
</feature>
<dbReference type="AlphaFoldDB" id="A0A8C4Q1M8"/>
<reference evidence="12" key="1">
    <citation type="submission" date="2025-08" db="UniProtKB">
        <authorList>
            <consortium name="Ensembl"/>
        </authorList>
    </citation>
    <scope>IDENTIFICATION</scope>
</reference>
<dbReference type="InterPro" id="IPR032394">
    <property type="entry name" value="Anoct_dimer"/>
</dbReference>
<evidence type="ECO:0000256" key="1">
    <source>
        <dbReference type="ARBA" id="ARBA00004651"/>
    </source>
</evidence>
<proteinExistence type="inferred from homology"/>
<comment type="subcellular location">
    <subcellularLocation>
        <location evidence="1">Cell membrane</location>
        <topology evidence="1">Multi-pass membrane protein</topology>
    </subcellularLocation>
    <subcellularLocation>
        <location evidence="8">Membrane</location>
        <topology evidence="8">Multi-pass membrane protein</topology>
    </subcellularLocation>
</comment>
<keyword evidence="3" id="KW-1003">Cell membrane</keyword>
<sequence>MEPAIEDTAFELKPSPPNEDGATVEPSIVPHYGGTDDGQSMSSSTSLTIKGPQLFESSNLLLQKESGPHQTHAEMEDSRETVYFSDGVRRIDYIFAFVDHDDEKKQKQRYSFEANLQETFHLELERVDKEMSLDGRTSFVKVNIPFDVACLYAEKLQIKVELHEVPCEEKPSGNFVQKFMRLGMGGSVQESNEPQNLAVPFRNDLREAFVLDNPDTFLSGAMRSRIVYHILARCKYLDDESKPRFGIDRLVNNGTYTAAFTMHDSKYWQDSADSPEDCARARLYQQWGRPFACQILQPHNLIRAYYGDKVAMYFAWLGFYTRMLFIAAIVGTICFFYGVANARDTIWSKELCDENIGGKIIMCPQCDQQCTYWRLNTTCTATQQSYLFDNQATMFFSIFMGIWATIFLELWKRYQVSLAPHHGLSLAEQAGERPRPEYEALCTKHRYNPITQDDEPVIDRSHVLKCAPICFSISTVLFWISLVLVCIMAVIVYRLSIFFVMASNFPKQLRKNEIVRDLITPAMVTALTASCINFVVIMILNQLYVRVAVCITNLEVPKTQTAYENSLTMKMFLFQFVNYYSSIFYIAFFKGKFVGFPKDYVYLFGRWRNEECDTSGCLMELTTQLTIIMVGKQIWGNVQEVILPWVMNKLRLRGSKSALENPNLKHKSRWESDYRLQDLGRLGLFYEYLEMVVQFGFTTLFVVSFPLAPLLALLNNLIEMRLDAWKFVTQYRRPTAARAQTIGVWQQILYGLAMLSVVTNAFIMAFTSDSIPRFVYYFSKHDTHNDTVTHTMVGYINSSLSVFRIEDFQPWSVPNTVPYWFNNATDLNCRYRDYRYPPGEAHQYELTTVFWHVLAARLAYIIIVEHLVFAATFCVAYMIPDIPQKVLDRIKRERHAMARIVREWEVQHLRHSLKVNDGEMLSDEIEVDTS</sequence>
<dbReference type="GO" id="GO:0046983">
    <property type="term" value="F:protein dimerization activity"/>
    <property type="evidence" value="ECO:0007669"/>
    <property type="project" value="InterPro"/>
</dbReference>
<dbReference type="Pfam" id="PF04547">
    <property type="entry name" value="Anoctamin"/>
    <property type="match status" value="1"/>
</dbReference>
<dbReference type="GeneTree" id="ENSGT00940000155692"/>
<feature type="transmembrane region" description="Helical" evidence="8">
    <location>
        <begin position="518"/>
        <end position="540"/>
    </location>
</feature>
<feature type="domain" description="Anoctamin dimerisation" evidence="11">
    <location>
        <begin position="83"/>
        <end position="298"/>
    </location>
</feature>
<protein>
    <recommendedName>
        <fullName evidence="8">Anoctamin</fullName>
    </recommendedName>
</protein>
<evidence type="ECO:0000256" key="7">
    <source>
        <dbReference type="ARBA" id="ARBA00023180"/>
    </source>
</evidence>
<accession>A0A8C4Q1M8</accession>
<feature type="transmembrane region" description="Helical" evidence="8">
    <location>
        <begin position="392"/>
        <end position="411"/>
    </location>
</feature>
<feature type="transmembrane region" description="Helical" evidence="8">
    <location>
        <begin position="571"/>
        <end position="589"/>
    </location>
</feature>
<feature type="compositionally biased region" description="Polar residues" evidence="9">
    <location>
        <begin position="37"/>
        <end position="46"/>
    </location>
</feature>
<feature type="transmembrane region" description="Helical" evidence="8">
    <location>
        <begin position="858"/>
        <end position="879"/>
    </location>
</feature>
<keyword evidence="6 8" id="KW-0472">Membrane</keyword>
<evidence type="ECO:0000256" key="6">
    <source>
        <dbReference type="ARBA" id="ARBA00023136"/>
    </source>
</evidence>
<dbReference type="GO" id="GO:0005254">
    <property type="term" value="F:chloride channel activity"/>
    <property type="evidence" value="ECO:0007669"/>
    <property type="project" value="TreeGrafter"/>
</dbReference>
<evidence type="ECO:0000259" key="11">
    <source>
        <dbReference type="Pfam" id="PF16178"/>
    </source>
</evidence>
<organism evidence="12 13">
    <name type="scientific">Eptatretus burgeri</name>
    <name type="common">Inshore hagfish</name>
    <dbReference type="NCBI Taxonomy" id="7764"/>
    <lineage>
        <taxon>Eukaryota</taxon>
        <taxon>Metazoa</taxon>
        <taxon>Chordata</taxon>
        <taxon>Craniata</taxon>
        <taxon>Vertebrata</taxon>
        <taxon>Cyclostomata</taxon>
        <taxon>Myxini</taxon>
        <taxon>Myxiniformes</taxon>
        <taxon>Myxinidae</taxon>
        <taxon>Eptatretinae</taxon>
        <taxon>Eptatretus</taxon>
    </lineage>
</organism>
<evidence type="ECO:0000256" key="5">
    <source>
        <dbReference type="ARBA" id="ARBA00022989"/>
    </source>
</evidence>
<evidence type="ECO:0000256" key="8">
    <source>
        <dbReference type="RuleBase" id="RU280814"/>
    </source>
</evidence>
<feature type="transmembrane region" description="Helical" evidence="8">
    <location>
        <begin position="469"/>
        <end position="498"/>
    </location>
</feature>
<comment type="similarity">
    <text evidence="2 8">Belongs to the anoctamin family.</text>
</comment>
<dbReference type="Pfam" id="PF16178">
    <property type="entry name" value="Anoct_dimer"/>
    <property type="match status" value="1"/>
</dbReference>
<feature type="transmembrane region" description="Helical" evidence="8">
    <location>
        <begin position="691"/>
        <end position="714"/>
    </location>
</feature>
<evidence type="ECO:0000256" key="4">
    <source>
        <dbReference type="ARBA" id="ARBA00022692"/>
    </source>
</evidence>
<feature type="transmembrane region" description="Helical" evidence="8">
    <location>
        <begin position="748"/>
        <end position="767"/>
    </location>
</feature>
<reference evidence="12" key="2">
    <citation type="submission" date="2025-09" db="UniProtKB">
        <authorList>
            <consortium name="Ensembl"/>
        </authorList>
    </citation>
    <scope>IDENTIFICATION</scope>
</reference>
<dbReference type="PANTHER" id="PTHR12308">
    <property type="entry name" value="ANOCTAMIN"/>
    <property type="match status" value="1"/>
</dbReference>
<name>A0A8C4Q1M8_EPTBU</name>
<feature type="transmembrane region" description="Helical" evidence="8">
    <location>
        <begin position="313"/>
        <end position="339"/>
    </location>
</feature>
<evidence type="ECO:0000256" key="9">
    <source>
        <dbReference type="SAM" id="MobiDB-lite"/>
    </source>
</evidence>
<evidence type="ECO:0000256" key="3">
    <source>
        <dbReference type="ARBA" id="ARBA00022475"/>
    </source>
</evidence>
<evidence type="ECO:0000256" key="2">
    <source>
        <dbReference type="ARBA" id="ARBA00009671"/>
    </source>
</evidence>
<evidence type="ECO:0000313" key="12">
    <source>
        <dbReference type="Ensembl" id="ENSEBUP00000008552.1"/>
    </source>
</evidence>
<keyword evidence="13" id="KW-1185">Reference proteome</keyword>
<evidence type="ECO:0000313" key="13">
    <source>
        <dbReference type="Proteomes" id="UP000694388"/>
    </source>
</evidence>
<dbReference type="Ensembl" id="ENSEBUT00000009057.1">
    <property type="protein sequence ID" value="ENSEBUP00000008552.1"/>
    <property type="gene ID" value="ENSEBUG00000005484.1"/>
</dbReference>
<dbReference type="PANTHER" id="PTHR12308:SF84">
    <property type="entry name" value="ANOCTAMIN"/>
    <property type="match status" value="1"/>
</dbReference>